<dbReference type="AlphaFoldDB" id="A0AAN6MJ60"/>
<proteinExistence type="predicted"/>
<sequence>MDKPNRHPTTGSLQANGPLSPPLTPSPGATTALHNNSNNNNAIGITNNVAHPTTRPASPAPSLSSASIPSTTSCPSPRPTSSTFTGTTSFSDSQPPLL</sequence>
<feature type="compositionally biased region" description="Low complexity" evidence="1">
    <location>
        <begin position="26"/>
        <end position="98"/>
    </location>
</feature>
<organism evidence="2 3">
    <name type="scientific">Staphylotrichum tortipilum</name>
    <dbReference type="NCBI Taxonomy" id="2831512"/>
    <lineage>
        <taxon>Eukaryota</taxon>
        <taxon>Fungi</taxon>
        <taxon>Dikarya</taxon>
        <taxon>Ascomycota</taxon>
        <taxon>Pezizomycotina</taxon>
        <taxon>Sordariomycetes</taxon>
        <taxon>Sordariomycetidae</taxon>
        <taxon>Sordariales</taxon>
        <taxon>Chaetomiaceae</taxon>
        <taxon>Staphylotrichum</taxon>
    </lineage>
</organism>
<evidence type="ECO:0000313" key="2">
    <source>
        <dbReference type="EMBL" id="KAK3901123.1"/>
    </source>
</evidence>
<protein>
    <submittedName>
        <fullName evidence="2">Uncharacterized protein</fullName>
    </submittedName>
</protein>
<name>A0AAN6MJ60_9PEZI</name>
<dbReference type="Proteomes" id="UP001303889">
    <property type="component" value="Unassembled WGS sequence"/>
</dbReference>
<reference evidence="2" key="1">
    <citation type="journal article" date="2023" name="Mol. Phylogenet. Evol.">
        <title>Genome-scale phylogeny and comparative genomics of the fungal order Sordariales.</title>
        <authorList>
            <person name="Hensen N."/>
            <person name="Bonometti L."/>
            <person name="Westerberg I."/>
            <person name="Brannstrom I.O."/>
            <person name="Guillou S."/>
            <person name="Cros-Aarteil S."/>
            <person name="Calhoun S."/>
            <person name="Haridas S."/>
            <person name="Kuo A."/>
            <person name="Mondo S."/>
            <person name="Pangilinan J."/>
            <person name="Riley R."/>
            <person name="LaButti K."/>
            <person name="Andreopoulos B."/>
            <person name="Lipzen A."/>
            <person name="Chen C."/>
            <person name="Yan M."/>
            <person name="Daum C."/>
            <person name="Ng V."/>
            <person name="Clum A."/>
            <person name="Steindorff A."/>
            <person name="Ohm R.A."/>
            <person name="Martin F."/>
            <person name="Silar P."/>
            <person name="Natvig D.O."/>
            <person name="Lalanne C."/>
            <person name="Gautier V."/>
            <person name="Ament-Velasquez S.L."/>
            <person name="Kruys A."/>
            <person name="Hutchinson M.I."/>
            <person name="Powell A.J."/>
            <person name="Barry K."/>
            <person name="Miller A.N."/>
            <person name="Grigoriev I.V."/>
            <person name="Debuchy R."/>
            <person name="Gladieux P."/>
            <person name="Hiltunen Thoren M."/>
            <person name="Johannesson H."/>
        </authorList>
    </citation>
    <scope>NUCLEOTIDE SEQUENCE</scope>
    <source>
        <strain evidence="2">CBS 103.79</strain>
    </source>
</reference>
<feature type="region of interest" description="Disordered" evidence="1">
    <location>
        <begin position="1"/>
        <end position="98"/>
    </location>
</feature>
<keyword evidence="3" id="KW-1185">Reference proteome</keyword>
<reference evidence="2" key="2">
    <citation type="submission" date="2023-05" db="EMBL/GenBank/DDBJ databases">
        <authorList>
            <consortium name="Lawrence Berkeley National Laboratory"/>
            <person name="Steindorff A."/>
            <person name="Hensen N."/>
            <person name="Bonometti L."/>
            <person name="Westerberg I."/>
            <person name="Brannstrom I.O."/>
            <person name="Guillou S."/>
            <person name="Cros-Aarteil S."/>
            <person name="Calhoun S."/>
            <person name="Haridas S."/>
            <person name="Kuo A."/>
            <person name="Mondo S."/>
            <person name="Pangilinan J."/>
            <person name="Riley R."/>
            <person name="Labutti K."/>
            <person name="Andreopoulos B."/>
            <person name="Lipzen A."/>
            <person name="Chen C."/>
            <person name="Yanf M."/>
            <person name="Daum C."/>
            <person name="Ng V."/>
            <person name="Clum A."/>
            <person name="Ohm R."/>
            <person name="Martin F."/>
            <person name="Silar P."/>
            <person name="Natvig D."/>
            <person name="Lalanne C."/>
            <person name="Gautier V."/>
            <person name="Ament-Velasquez S.L."/>
            <person name="Kruys A."/>
            <person name="Hutchinson M.I."/>
            <person name="Powell A.J."/>
            <person name="Barry K."/>
            <person name="Miller A.N."/>
            <person name="Grigoriev I.V."/>
            <person name="Debuchy R."/>
            <person name="Gladieux P."/>
            <person name="Thoren M.H."/>
            <person name="Johannesson H."/>
        </authorList>
    </citation>
    <scope>NUCLEOTIDE SEQUENCE</scope>
    <source>
        <strain evidence="2">CBS 103.79</strain>
    </source>
</reference>
<evidence type="ECO:0000313" key="3">
    <source>
        <dbReference type="Proteomes" id="UP001303889"/>
    </source>
</evidence>
<gene>
    <name evidence="2" type="ORF">C8A05DRAFT_35218</name>
</gene>
<evidence type="ECO:0000256" key="1">
    <source>
        <dbReference type="SAM" id="MobiDB-lite"/>
    </source>
</evidence>
<feature type="non-terminal residue" evidence="2">
    <location>
        <position position="98"/>
    </location>
</feature>
<dbReference type="EMBL" id="MU855607">
    <property type="protein sequence ID" value="KAK3901123.1"/>
    <property type="molecule type" value="Genomic_DNA"/>
</dbReference>
<comment type="caution">
    <text evidence="2">The sequence shown here is derived from an EMBL/GenBank/DDBJ whole genome shotgun (WGS) entry which is preliminary data.</text>
</comment>
<accession>A0AAN6MJ60</accession>